<protein>
    <recommendedName>
        <fullName evidence="6">Polyamine aminopropyltransferase</fullName>
    </recommendedName>
    <alternativeName>
        <fullName evidence="6">Putrescine aminopropyltransferase</fullName>
        <shortName evidence="6">PAPT</shortName>
    </alternativeName>
    <alternativeName>
        <fullName evidence="6">Spermidine synthase</fullName>
        <shortName evidence="6">SPDS</shortName>
        <shortName evidence="6">SPDSY</shortName>
        <ecNumber evidence="6">2.5.1.16</ecNumber>
    </alternativeName>
</protein>
<evidence type="ECO:0000313" key="11">
    <source>
        <dbReference type="EMBL" id="MBD1372017.1"/>
    </source>
</evidence>
<sequence length="281" mass="31716">MNTELWYTEKQTKNHGITTKVNKSIYHDQSAFQTLDVMETAEFGNLLVLDGMVMTTDRDEFVYHEMITHIAMNTHPNPKSVLVVGGGDGGAIREILRYPSVEKAVLAEIDGKVIEASQKYFPKIASGLSDPRVDIQVADGIRHIQENKGKYDVILVDSTEPVGPAVGLFQKPFYEGIFEALKEDGIMVAQTESPWFNQELISQVFQDISNTFSIARLYTASIPTYPSGLWSFTIGSKKYDPLHVDESKLIKHDTKYYHPDMHKALFQLPQFVQDLLIKKGE</sequence>
<keyword evidence="4 6" id="KW-0745">Spermidine biosynthesis</keyword>
<keyword evidence="12" id="KW-1185">Reference proteome</keyword>
<evidence type="ECO:0000256" key="4">
    <source>
        <dbReference type="ARBA" id="ARBA00023066"/>
    </source>
</evidence>
<dbReference type="InterPro" id="IPR030373">
    <property type="entry name" value="PABS_CS"/>
</dbReference>
<dbReference type="PROSITE" id="PS51006">
    <property type="entry name" value="PABS_2"/>
    <property type="match status" value="1"/>
</dbReference>
<organism evidence="11 12">
    <name type="scientific">Polycladospora coralii</name>
    <dbReference type="NCBI Taxonomy" id="2771432"/>
    <lineage>
        <taxon>Bacteria</taxon>
        <taxon>Bacillati</taxon>
        <taxon>Bacillota</taxon>
        <taxon>Bacilli</taxon>
        <taxon>Bacillales</taxon>
        <taxon>Thermoactinomycetaceae</taxon>
        <taxon>Polycladospora</taxon>
    </lineage>
</organism>
<dbReference type="GO" id="GO:0004766">
    <property type="term" value="F:spermidine synthase activity"/>
    <property type="evidence" value="ECO:0007669"/>
    <property type="project" value="UniProtKB-UniRule"/>
</dbReference>
<comment type="similarity">
    <text evidence="1 6 8">Belongs to the spermidine/spermine synthase family.</text>
</comment>
<evidence type="ECO:0000256" key="1">
    <source>
        <dbReference type="ARBA" id="ARBA00007867"/>
    </source>
</evidence>
<dbReference type="PANTHER" id="PTHR11558">
    <property type="entry name" value="SPERMIDINE/SPERMINE SYNTHASE"/>
    <property type="match status" value="1"/>
</dbReference>
<feature type="domain" description="PABS" evidence="10">
    <location>
        <begin position="4"/>
        <end position="237"/>
    </location>
</feature>
<keyword evidence="5 6" id="KW-0620">Polyamine biosynthesis</keyword>
<dbReference type="EC" id="2.5.1.16" evidence="6"/>
<feature type="binding site" evidence="6">
    <location>
        <position position="88"/>
    </location>
    <ligand>
        <name>spermidine</name>
        <dbReference type="ChEBI" id="CHEBI:57834"/>
    </ligand>
</feature>
<dbReference type="EMBL" id="JACXAH010000008">
    <property type="protein sequence ID" value="MBD1372017.1"/>
    <property type="molecule type" value="Genomic_DNA"/>
</dbReference>
<dbReference type="PROSITE" id="PS01330">
    <property type="entry name" value="PABS_1"/>
    <property type="match status" value="1"/>
</dbReference>
<feature type="active site" description="Proton acceptor" evidence="6 7">
    <location>
        <position position="157"/>
    </location>
</feature>
<dbReference type="InterPro" id="IPR035246">
    <property type="entry name" value="Spermidine_synt_N"/>
</dbReference>
<evidence type="ECO:0000256" key="7">
    <source>
        <dbReference type="PROSITE-ProRule" id="PRU00354"/>
    </source>
</evidence>
<evidence type="ECO:0000313" key="12">
    <source>
        <dbReference type="Proteomes" id="UP000661691"/>
    </source>
</evidence>
<name>A0A926RU13_9BACL</name>
<dbReference type="HAMAP" id="MF_00198">
    <property type="entry name" value="Spermidine_synth"/>
    <property type="match status" value="1"/>
</dbReference>
<keyword evidence="3 6" id="KW-0808">Transferase</keyword>
<feature type="binding site" evidence="6">
    <location>
        <begin position="157"/>
        <end position="160"/>
    </location>
    <ligand>
        <name>spermidine</name>
        <dbReference type="ChEBI" id="CHEBI:57834"/>
    </ligand>
</feature>
<dbReference type="InterPro" id="IPR029063">
    <property type="entry name" value="SAM-dependent_MTases_sf"/>
</dbReference>
<proteinExistence type="inferred from homology"/>
<dbReference type="Pfam" id="PF17284">
    <property type="entry name" value="Spermine_synt_N"/>
    <property type="match status" value="1"/>
</dbReference>
<evidence type="ECO:0000259" key="10">
    <source>
        <dbReference type="PROSITE" id="PS51006"/>
    </source>
</evidence>
<evidence type="ECO:0000256" key="6">
    <source>
        <dbReference type="HAMAP-Rule" id="MF_00198"/>
    </source>
</evidence>
<dbReference type="NCBIfam" id="TIGR00417">
    <property type="entry name" value="speE"/>
    <property type="match status" value="1"/>
</dbReference>
<dbReference type="AlphaFoldDB" id="A0A926RU13"/>
<dbReference type="GO" id="GO:0005829">
    <property type="term" value="C:cytosol"/>
    <property type="evidence" value="ECO:0007669"/>
    <property type="project" value="TreeGrafter"/>
</dbReference>
<reference evidence="11" key="1">
    <citation type="submission" date="2020-09" db="EMBL/GenBank/DDBJ databases">
        <title>A novel bacterium of genus Hazenella, isolated from South China Sea.</title>
        <authorList>
            <person name="Huang H."/>
            <person name="Mo K."/>
            <person name="Hu Y."/>
        </authorList>
    </citation>
    <scope>NUCLEOTIDE SEQUENCE</scope>
    <source>
        <strain evidence="11">IB182357</strain>
    </source>
</reference>
<dbReference type="PANTHER" id="PTHR11558:SF11">
    <property type="entry name" value="SPERMIDINE SYNTHASE"/>
    <property type="match status" value="1"/>
</dbReference>
<feature type="binding site" evidence="6">
    <location>
        <position position="164"/>
    </location>
    <ligand>
        <name>S-methyl-5'-thioadenosine</name>
        <dbReference type="ChEBI" id="CHEBI:17509"/>
    </ligand>
</feature>
<feature type="binding site" evidence="6">
    <location>
        <position position="108"/>
    </location>
    <ligand>
        <name>S-methyl-5'-thioadenosine</name>
        <dbReference type="ChEBI" id="CHEBI:17509"/>
    </ligand>
</feature>
<dbReference type="Gene3D" id="3.40.50.150">
    <property type="entry name" value="Vaccinia Virus protein VP39"/>
    <property type="match status" value="1"/>
</dbReference>
<evidence type="ECO:0000256" key="2">
    <source>
        <dbReference type="ARBA" id="ARBA00022490"/>
    </source>
</evidence>
<evidence type="ECO:0000256" key="5">
    <source>
        <dbReference type="ARBA" id="ARBA00023115"/>
    </source>
</evidence>
<comment type="function">
    <text evidence="6">Catalyzes the irreversible transfer of a propylamine group from the amino donor S-adenosylmethioninamine (decarboxy-AdoMet) to putrescine (1,4-diaminobutane) to yield spermidine.</text>
</comment>
<dbReference type="RefSeq" id="WP_191139448.1">
    <property type="nucleotide sequence ID" value="NZ_JACXAG020000003.1"/>
</dbReference>
<comment type="caution">
    <text evidence="11">The sequence shown here is derived from an EMBL/GenBank/DDBJ whole genome shotgun (WGS) entry which is preliminary data.</text>
</comment>
<comment type="catalytic activity">
    <reaction evidence="6 9">
        <text>S-adenosyl 3-(methylsulfanyl)propylamine + putrescine = S-methyl-5'-thioadenosine + spermidine + H(+)</text>
        <dbReference type="Rhea" id="RHEA:12721"/>
        <dbReference type="ChEBI" id="CHEBI:15378"/>
        <dbReference type="ChEBI" id="CHEBI:17509"/>
        <dbReference type="ChEBI" id="CHEBI:57443"/>
        <dbReference type="ChEBI" id="CHEBI:57834"/>
        <dbReference type="ChEBI" id="CHEBI:326268"/>
        <dbReference type="EC" id="2.5.1.16"/>
    </reaction>
</comment>
<accession>A0A926RU13</accession>
<evidence type="ECO:0000256" key="9">
    <source>
        <dbReference type="RuleBase" id="RU003837"/>
    </source>
</evidence>
<evidence type="ECO:0000256" key="3">
    <source>
        <dbReference type="ARBA" id="ARBA00022679"/>
    </source>
</evidence>
<dbReference type="GO" id="GO:0008295">
    <property type="term" value="P:spermidine biosynthetic process"/>
    <property type="evidence" value="ECO:0007669"/>
    <property type="project" value="UniProtKB-UniRule"/>
</dbReference>
<feature type="binding site" evidence="6">
    <location>
        <begin position="139"/>
        <end position="140"/>
    </location>
    <ligand>
        <name>S-methyl-5'-thioadenosine</name>
        <dbReference type="ChEBI" id="CHEBI:17509"/>
    </ligand>
</feature>
<dbReference type="InterPro" id="IPR001045">
    <property type="entry name" value="Spermi_synthase"/>
</dbReference>
<dbReference type="FunFam" id="3.40.50.150:FF:000056">
    <property type="entry name" value="Polyamine aminopropyltransferase"/>
    <property type="match status" value="1"/>
</dbReference>
<comment type="subunit">
    <text evidence="6">Homodimer or homotetramer.</text>
</comment>
<dbReference type="NCBIfam" id="NF002010">
    <property type="entry name" value="PRK00811.1"/>
    <property type="match status" value="1"/>
</dbReference>
<evidence type="ECO:0000256" key="8">
    <source>
        <dbReference type="RuleBase" id="RU003836"/>
    </source>
</evidence>
<comment type="pathway">
    <text evidence="6">Amine and polyamine biosynthesis; spermidine biosynthesis; spermidine from putrescine: step 1/1.</text>
</comment>
<dbReference type="SUPFAM" id="SSF53335">
    <property type="entry name" value="S-adenosyl-L-methionine-dependent methyltransferases"/>
    <property type="match status" value="1"/>
</dbReference>
<dbReference type="InterPro" id="IPR030374">
    <property type="entry name" value="PABS"/>
</dbReference>
<gene>
    <name evidence="6 11" type="primary">speE</name>
    <name evidence="11" type="ORF">IC620_06540</name>
</gene>
<dbReference type="Pfam" id="PF01564">
    <property type="entry name" value="Spermine_synth"/>
    <property type="match status" value="1"/>
</dbReference>
<dbReference type="Gene3D" id="2.30.140.10">
    <property type="entry name" value="Spermidine synthase, tetramerisation domain"/>
    <property type="match status" value="1"/>
</dbReference>
<keyword evidence="2" id="KW-0963">Cytoplasm</keyword>
<dbReference type="InterPro" id="IPR037163">
    <property type="entry name" value="Spermidine_synt_N_sf"/>
</dbReference>
<dbReference type="Proteomes" id="UP000661691">
    <property type="component" value="Unassembled WGS sequence"/>
</dbReference>
<feature type="binding site" evidence="6">
    <location>
        <position position="33"/>
    </location>
    <ligand>
        <name>S-methyl-5'-thioadenosine</name>
        <dbReference type="ChEBI" id="CHEBI:17509"/>
    </ligand>
</feature>
<feature type="binding site" evidence="6">
    <location>
        <position position="64"/>
    </location>
    <ligand>
        <name>spermidine</name>
        <dbReference type="ChEBI" id="CHEBI:57834"/>
    </ligand>
</feature>